<dbReference type="Gene3D" id="3.40.50.1240">
    <property type="entry name" value="Phosphoglycerate mutase-like"/>
    <property type="match status" value="1"/>
</dbReference>
<reference evidence="1 2" key="1">
    <citation type="submission" date="2019-08" db="EMBL/GenBank/DDBJ databases">
        <title>Genome sequencing of Paenibacillus faecis DSM 23593(T).</title>
        <authorList>
            <person name="Kook J.-K."/>
            <person name="Park S.-N."/>
            <person name="Lim Y.K."/>
        </authorList>
    </citation>
    <scope>NUCLEOTIDE SEQUENCE [LARGE SCALE GENOMIC DNA]</scope>
    <source>
        <strain evidence="1 2">DSM 23593</strain>
    </source>
</reference>
<protein>
    <submittedName>
        <fullName evidence="1">Histidine phosphatase family protein</fullName>
    </submittedName>
</protein>
<dbReference type="InterPro" id="IPR029033">
    <property type="entry name" value="His_PPase_superfam"/>
</dbReference>
<dbReference type="SUPFAM" id="SSF53254">
    <property type="entry name" value="Phosphoglycerate mutase-like"/>
    <property type="match status" value="1"/>
</dbReference>
<accession>A0A5D0CJA8</accession>
<organism evidence="1 2">
    <name type="scientific">Paenibacillus faecis</name>
    <dbReference type="NCBI Taxonomy" id="862114"/>
    <lineage>
        <taxon>Bacteria</taxon>
        <taxon>Bacillati</taxon>
        <taxon>Bacillota</taxon>
        <taxon>Bacilli</taxon>
        <taxon>Bacillales</taxon>
        <taxon>Paenibacillaceae</taxon>
        <taxon>Paenibacillus</taxon>
    </lineage>
</organism>
<evidence type="ECO:0000313" key="1">
    <source>
        <dbReference type="EMBL" id="TYA10056.1"/>
    </source>
</evidence>
<keyword evidence="2" id="KW-1185">Reference proteome</keyword>
<dbReference type="AlphaFoldDB" id="A0A5D0CJA8"/>
<dbReference type="Pfam" id="PF00300">
    <property type="entry name" value="His_Phos_1"/>
    <property type="match status" value="1"/>
</dbReference>
<sequence length="59" mass="6678">MIKGVARSMTQLYLIRHGEACIIKDGIVNDYGLTELGVVQARKLRDRLVRSRKSGRMFG</sequence>
<proteinExistence type="predicted"/>
<dbReference type="InterPro" id="IPR013078">
    <property type="entry name" value="His_Pase_superF_clade-1"/>
</dbReference>
<comment type="caution">
    <text evidence="1">The sequence shown here is derived from an EMBL/GenBank/DDBJ whole genome shotgun (WGS) entry which is preliminary data.</text>
</comment>
<dbReference type="Proteomes" id="UP000325218">
    <property type="component" value="Unassembled WGS sequence"/>
</dbReference>
<name>A0A5D0CJA8_9BACL</name>
<dbReference type="EMBL" id="VSDO01000006">
    <property type="protein sequence ID" value="TYA10056.1"/>
    <property type="molecule type" value="Genomic_DNA"/>
</dbReference>
<dbReference type="RefSeq" id="WP_148457627.1">
    <property type="nucleotide sequence ID" value="NZ_VSDO01000006.1"/>
</dbReference>
<evidence type="ECO:0000313" key="2">
    <source>
        <dbReference type="Proteomes" id="UP000325218"/>
    </source>
</evidence>
<gene>
    <name evidence="1" type="ORF">FRY98_26005</name>
</gene>